<evidence type="ECO:0000259" key="20">
    <source>
        <dbReference type="PROSITE" id="PS51387"/>
    </source>
</evidence>
<keyword evidence="11 19" id="KW-0521">NADP</keyword>
<evidence type="ECO:0000256" key="14">
    <source>
        <dbReference type="ARBA" id="ARBA00023002"/>
    </source>
</evidence>
<dbReference type="InterPro" id="IPR011601">
    <property type="entry name" value="MurB_C"/>
</dbReference>
<evidence type="ECO:0000256" key="8">
    <source>
        <dbReference type="ARBA" id="ARBA00022618"/>
    </source>
</evidence>
<evidence type="ECO:0000256" key="9">
    <source>
        <dbReference type="ARBA" id="ARBA00022630"/>
    </source>
</evidence>
<keyword evidence="14 19" id="KW-0560">Oxidoreductase</keyword>
<dbReference type="EC" id="1.3.1.98" evidence="5 19"/>
<evidence type="ECO:0000256" key="18">
    <source>
        <dbReference type="ARBA" id="ARBA00048914"/>
    </source>
</evidence>
<dbReference type="PROSITE" id="PS51387">
    <property type="entry name" value="FAD_PCMH"/>
    <property type="match status" value="1"/>
</dbReference>
<keyword evidence="15 19" id="KW-0131">Cell cycle</keyword>
<comment type="similarity">
    <text evidence="19">Belongs to the MurB family.</text>
</comment>
<evidence type="ECO:0000256" key="4">
    <source>
        <dbReference type="ARBA" id="ARBA00004752"/>
    </source>
</evidence>
<dbReference type="InterPro" id="IPR036318">
    <property type="entry name" value="FAD-bd_PCMH-like_sf"/>
</dbReference>
<dbReference type="GO" id="GO:0008360">
    <property type="term" value="P:regulation of cell shape"/>
    <property type="evidence" value="ECO:0007669"/>
    <property type="project" value="UniProtKB-KW"/>
</dbReference>
<comment type="subcellular location">
    <subcellularLocation>
        <location evidence="3 19">Cytoplasm</location>
    </subcellularLocation>
</comment>
<keyword evidence="7 19" id="KW-0963">Cytoplasm</keyword>
<gene>
    <name evidence="19 21" type="primary">murB</name>
    <name evidence="21" type="ORF">KL86DYS1_11185</name>
</gene>
<dbReference type="GO" id="GO:0071555">
    <property type="term" value="P:cell wall organization"/>
    <property type="evidence" value="ECO:0007669"/>
    <property type="project" value="UniProtKB-KW"/>
</dbReference>
<dbReference type="InterPro" id="IPR016169">
    <property type="entry name" value="FAD-bd_PCMH_sub2"/>
</dbReference>
<protein>
    <recommendedName>
        <fullName evidence="6 19">UDP-N-acetylenolpyruvoylglucosamine reductase</fullName>
        <ecNumber evidence="5 19">1.3.1.98</ecNumber>
    </recommendedName>
    <alternativeName>
        <fullName evidence="17 19">UDP-N-acetylmuramate dehydrogenase</fullName>
    </alternativeName>
</protein>
<dbReference type="PANTHER" id="PTHR21071">
    <property type="entry name" value="UDP-N-ACETYLENOLPYRUVOYLGLUCOSAMINE REDUCTASE"/>
    <property type="match status" value="1"/>
</dbReference>
<dbReference type="SUPFAM" id="SSF56176">
    <property type="entry name" value="FAD-binding/transporter-associated domain-like"/>
    <property type="match status" value="1"/>
</dbReference>
<feature type="active site" evidence="19">
    <location>
        <position position="165"/>
    </location>
</feature>
<keyword evidence="12 19" id="KW-0133">Cell shape</keyword>
<dbReference type="SUPFAM" id="SSF56194">
    <property type="entry name" value="Uridine diphospho-N-Acetylenolpyruvylglucosamine reductase, MurB, C-terminal domain"/>
    <property type="match status" value="1"/>
</dbReference>
<dbReference type="GO" id="GO:0071949">
    <property type="term" value="F:FAD binding"/>
    <property type="evidence" value="ECO:0007669"/>
    <property type="project" value="InterPro"/>
</dbReference>
<dbReference type="HAMAP" id="MF_00037">
    <property type="entry name" value="MurB"/>
    <property type="match status" value="1"/>
</dbReference>
<dbReference type="AlphaFoldDB" id="A0A212J639"/>
<keyword evidence="13 19" id="KW-0573">Peptidoglycan synthesis</keyword>
<keyword evidence="16 19" id="KW-0961">Cell wall biogenesis/degradation</keyword>
<comment type="function">
    <text evidence="2 19">Cell wall formation.</text>
</comment>
<evidence type="ECO:0000256" key="3">
    <source>
        <dbReference type="ARBA" id="ARBA00004496"/>
    </source>
</evidence>
<dbReference type="EMBL" id="FLUM01000001">
    <property type="protein sequence ID" value="SBV94635.1"/>
    <property type="molecule type" value="Genomic_DNA"/>
</dbReference>
<feature type="active site" description="Proton donor" evidence="19">
    <location>
        <position position="235"/>
    </location>
</feature>
<keyword evidence="9 19" id="KW-0285">Flavoprotein</keyword>
<reference evidence="21" key="1">
    <citation type="submission" date="2016-04" db="EMBL/GenBank/DDBJ databases">
        <authorList>
            <person name="Evans L.H."/>
            <person name="Alamgir A."/>
            <person name="Owens N."/>
            <person name="Weber N.D."/>
            <person name="Virtaneva K."/>
            <person name="Barbian K."/>
            <person name="Babar A."/>
            <person name="Rosenke K."/>
        </authorList>
    </citation>
    <scope>NUCLEOTIDE SEQUENCE</scope>
    <source>
        <strain evidence="21">86-1</strain>
    </source>
</reference>
<evidence type="ECO:0000313" key="21">
    <source>
        <dbReference type="EMBL" id="SBV94635.1"/>
    </source>
</evidence>
<sequence length="335" mass="38243">MDYYRQFSLKNYNSFKTEASAKIFCQPKSVEELRRCLTEHPYEQKLIIGGGCNLFFTKDFDGLVIHPELKGLREISDEEEEDEDIFIEVNASEDWDEFVAYCVERGFAGLENLSLIPGTVGAAPIQNIGAYGAEVKDVIHEVVAINMVTGEAVSFSNTECEFGYRDSIFKRTNKYLIISVVFHLKRTFVYTPKYFDLNKELEDIEEPTIQDVRNAVIRVRQRKLPDEKVLPNAGSFFKNPYISQEQVEKIKTDYPELPAFLQKDGSVKTSAAFLIDKAGYKGIRIGNIGTYPNQPLIIVNYGSSDGNDILRFMREIQSAVKDTFNIELEPEVRIF</sequence>
<evidence type="ECO:0000256" key="5">
    <source>
        <dbReference type="ARBA" id="ARBA00012518"/>
    </source>
</evidence>
<evidence type="ECO:0000256" key="1">
    <source>
        <dbReference type="ARBA" id="ARBA00001974"/>
    </source>
</evidence>
<feature type="active site" evidence="19">
    <location>
        <position position="331"/>
    </location>
</feature>
<evidence type="ECO:0000256" key="17">
    <source>
        <dbReference type="ARBA" id="ARBA00031026"/>
    </source>
</evidence>
<evidence type="ECO:0000256" key="13">
    <source>
        <dbReference type="ARBA" id="ARBA00022984"/>
    </source>
</evidence>
<dbReference type="PANTHER" id="PTHR21071:SF4">
    <property type="entry name" value="UDP-N-ACETYLENOLPYRUVOYLGLUCOSAMINE REDUCTASE"/>
    <property type="match status" value="1"/>
</dbReference>
<dbReference type="NCBIfam" id="TIGR00179">
    <property type="entry name" value="murB"/>
    <property type="match status" value="1"/>
</dbReference>
<keyword evidence="10 19" id="KW-0274">FAD</keyword>
<proteinExistence type="inferred from homology"/>
<dbReference type="Gene3D" id="3.30.43.10">
    <property type="entry name" value="Uridine Diphospho-n-acetylenolpyruvylglucosamine Reductase, domain 2"/>
    <property type="match status" value="1"/>
</dbReference>
<name>A0A212J639_9BACT</name>
<dbReference type="Gene3D" id="3.90.78.10">
    <property type="entry name" value="UDP-N-acetylenolpyruvoylglucosamine reductase, C-terminal domain"/>
    <property type="match status" value="1"/>
</dbReference>
<evidence type="ECO:0000256" key="11">
    <source>
        <dbReference type="ARBA" id="ARBA00022857"/>
    </source>
</evidence>
<dbReference type="InterPro" id="IPR036635">
    <property type="entry name" value="MurB_C_sf"/>
</dbReference>
<dbReference type="Pfam" id="PF02873">
    <property type="entry name" value="MurB_C"/>
    <property type="match status" value="1"/>
</dbReference>
<comment type="cofactor">
    <cofactor evidence="1 19">
        <name>FAD</name>
        <dbReference type="ChEBI" id="CHEBI:57692"/>
    </cofactor>
</comment>
<dbReference type="GO" id="GO:0008762">
    <property type="term" value="F:UDP-N-acetylmuramate dehydrogenase activity"/>
    <property type="evidence" value="ECO:0007669"/>
    <property type="project" value="UniProtKB-UniRule"/>
</dbReference>
<dbReference type="UniPathway" id="UPA00219"/>
<dbReference type="Gene3D" id="3.30.465.10">
    <property type="match status" value="1"/>
</dbReference>
<evidence type="ECO:0000256" key="16">
    <source>
        <dbReference type="ARBA" id="ARBA00023316"/>
    </source>
</evidence>
<dbReference type="RefSeq" id="WP_296939036.1">
    <property type="nucleotide sequence ID" value="NZ_LT599032.1"/>
</dbReference>
<comment type="catalytic activity">
    <reaction evidence="18 19">
        <text>UDP-N-acetyl-alpha-D-muramate + NADP(+) = UDP-N-acetyl-3-O-(1-carboxyvinyl)-alpha-D-glucosamine + NADPH + H(+)</text>
        <dbReference type="Rhea" id="RHEA:12248"/>
        <dbReference type="ChEBI" id="CHEBI:15378"/>
        <dbReference type="ChEBI" id="CHEBI:57783"/>
        <dbReference type="ChEBI" id="CHEBI:58349"/>
        <dbReference type="ChEBI" id="CHEBI:68483"/>
        <dbReference type="ChEBI" id="CHEBI:70757"/>
        <dbReference type="EC" id="1.3.1.98"/>
    </reaction>
</comment>
<comment type="pathway">
    <text evidence="4 19">Cell wall biogenesis; peptidoglycan biosynthesis.</text>
</comment>
<feature type="domain" description="FAD-binding PCMH-type" evidence="20">
    <location>
        <begin position="15"/>
        <end position="187"/>
    </location>
</feature>
<evidence type="ECO:0000256" key="15">
    <source>
        <dbReference type="ARBA" id="ARBA00023306"/>
    </source>
</evidence>
<evidence type="ECO:0000256" key="6">
    <source>
        <dbReference type="ARBA" id="ARBA00015188"/>
    </source>
</evidence>
<dbReference type="GO" id="GO:0005829">
    <property type="term" value="C:cytosol"/>
    <property type="evidence" value="ECO:0007669"/>
    <property type="project" value="TreeGrafter"/>
</dbReference>
<accession>A0A212J639</accession>
<dbReference type="InterPro" id="IPR016166">
    <property type="entry name" value="FAD-bd_PCMH"/>
</dbReference>
<dbReference type="GO" id="GO:0009252">
    <property type="term" value="P:peptidoglycan biosynthetic process"/>
    <property type="evidence" value="ECO:0007669"/>
    <property type="project" value="UniProtKB-UniRule"/>
</dbReference>
<dbReference type="NCBIfam" id="NF000755">
    <property type="entry name" value="PRK00046.1"/>
    <property type="match status" value="1"/>
</dbReference>
<dbReference type="GO" id="GO:0051301">
    <property type="term" value="P:cell division"/>
    <property type="evidence" value="ECO:0007669"/>
    <property type="project" value="UniProtKB-KW"/>
</dbReference>
<keyword evidence="8 19" id="KW-0132">Cell division</keyword>
<evidence type="ECO:0000256" key="7">
    <source>
        <dbReference type="ARBA" id="ARBA00022490"/>
    </source>
</evidence>
<dbReference type="InterPro" id="IPR003170">
    <property type="entry name" value="MurB"/>
</dbReference>
<dbReference type="InterPro" id="IPR016167">
    <property type="entry name" value="FAD-bd_PCMH_sub1"/>
</dbReference>
<organism evidence="21">
    <name type="scientific">uncultured Dysgonomonas sp</name>
    <dbReference type="NCBI Taxonomy" id="206096"/>
    <lineage>
        <taxon>Bacteria</taxon>
        <taxon>Pseudomonadati</taxon>
        <taxon>Bacteroidota</taxon>
        <taxon>Bacteroidia</taxon>
        <taxon>Bacteroidales</taxon>
        <taxon>Dysgonomonadaceae</taxon>
        <taxon>Dysgonomonas</taxon>
        <taxon>environmental samples</taxon>
    </lineage>
</organism>
<dbReference type="InterPro" id="IPR006094">
    <property type="entry name" value="Oxid_FAD_bind_N"/>
</dbReference>
<evidence type="ECO:0000256" key="12">
    <source>
        <dbReference type="ARBA" id="ARBA00022960"/>
    </source>
</evidence>
<evidence type="ECO:0000256" key="10">
    <source>
        <dbReference type="ARBA" id="ARBA00022827"/>
    </source>
</evidence>
<evidence type="ECO:0000256" key="19">
    <source>
        <dbReference type="HAMAP-Rule" id="MF_00037"/>
    </source>
</evidence>
<dbReference type="Pfam" id="PF01565">
    <property type="entry name" value="FAD_binding_4"/>
    <property type="match status" value="1"/>
</dbReference>
<evidence type="ECO:0000256" key="2">
    <source>
        <dbReference type="ARBA" id="ARBA00003921"/>
    </source>
</evidence>